<dbReference type="SUPFAM" id="SSF54211">
    <property type="entry name" value="Ribosomal protein S5 domain 2-like"/>
    <property type="match status" value="2"/>
</dbReference>
<dbReference type="GO" id="GO:0016020">
    <property type="term" value="C:membrane"/>
    <property type="evidence" value="ECO:0007669"/>
    <property type="project" value="GOC"/>
</dbReference>
<evidence type="ECO:0000256" key="11">
    <source>
        <dbReference type="ARBA" id="ARBA00024535"/>
    </source>
</evidence>
<dbReference type="Gene3D" id="3.30.1700.10">
    <property type="entry name" value="lpxc deacetylase, domain 2"/>
    <property type="match status" value="1"/>
</dbReference>
<evidence type="ECO:0000256" key="9">
    <source>
        <dbReference type="ARBA" id="ARBA00022833"/>
    </source>
</evidence>
<evidence type="ECO:0000256" key="3">
    <source>
        <dbReference type="ARBA" id="ARBA00005002"/>
    </source>
</evidence>
<reference evidence="13 14" key="1">
    <citation type="submission" date="2015-09" db="EMBL/GenBank/DDBJ databases">
        <title>Complete genome sequence of Defluviimonas alba cai42t isolated from an oilfield in Xinjiang.</title>
        <authorList>
            <person name="Geng S."/>
            <person name="Pan X."/>
            <person name="Wu X."/>
        </authorList>
    </citation>
    <scope>NUCLEOTIDE SEQUENCE [LARGE SCALE GENOMIC DNA]</scope>
    <source>
        <strain evidence="14">cai42</strain>
    </source>
</reference>
<feature type="binding site" evidence="12">
    <location>
        <position position="236"/>
    </location>
    <ligand>
        <name>Zn(2+)</name>
        <dbReference type="ChEBI" id="CHEBI:29105"/>
    </ligand>
</feature>
<evidence type="ECO:0000256" key="1">
    <source>
        <dbReference type="ARBA" id="ARBA00001947"/>
    </source>
</evidence>
<dbReference type="InterPro" id="IPR011334">
    <property type="entry name" value="UDP-acyl_GlcNac_deAcase_C"/>
</dbReference>
<organism evidence="13 14">
    <name type="scientific">Frigidibacter mobilis</name>
    <dbReference type="NCBI Taxonomy" id="1335048"/>
    <lineage>
        <taxon>Bacteria</taxon>
        <taxon>Pseudomonadati</taxon>
        <taxon>Pseudomonadota</taxon>
        <taxon>Alphaproteobacteria</taxon>
        <taxon>Rhodobacterales</taxon>
        <taxon>Paracoccaceae</taxon>
        <taxon>Frigidibacter</taxon>
    </lineage>
</organism>
<comment type="catalytic activity">
    <reaction evidence="11 12">
        <text>a UDP-3-O-[(3R)-3-hydroxyacyl]-N-acetyl-alpha-D-glucosamine + H2O = a UDP-3-O-[(3R)-3-hydroxyacyl]-alpha-D-glucosamine + acetate</text>
        <dbReference type="Rhea" id="RHEA:67816"/>
        <dbReference type="ChEBI" id="CHEBI:15377"/>
        <dbReference type="ChEBI" id="CHEBI:30089"/>
        <dbReference type="ChEBI" id="CHEBI:137740"/>
        <dbReference type="ChEBI" id="CHEBI:173225"/>
        <dbReference type="EC" id="3.5.1.108"/>
    </reaction>
</comment>
<comment type="function">
    <text evidence="2 12">Catalyzes the hydrolysis of UDP-3-O-myristoyl-N-acetylglucosamine to form UDP-3-O-myristoylglucosamine and acetate, the committed step in lipid A biosynthesis.</text>
</comment>
<dbReference type="OrthoDB" id="9802746at2"/>
<evidence type="ECO:0000256" key="4">
    <source>
        <dbReference type="ARBA" id="ARBA00012745"/>
    </source>
</evidence>
<accession>A0A159Z0M1</accession>
<keyword evidence="8 12" id="KW-0378">Hydrolase</keyword>
<comment type="pathway">
    <text evidence="3 12">Glycolipid biosynthesis; lipid IV(A) biosynthesis; lipid IV(A) from (3R)-3-hydroxytetradecanoyl-[acyl-carrier-protein] and UDP-N-acetyl-alpha-D-glucosamine: step 2/6.</text>
</comment>
<keyword evidence="6 12" id="KW-0441">Lipid A biosynthesis</keyword>
<dbReference type="KEGG" id="daa:AKL17_1206"/>
<dbReference type="Gene3D" id="3.30.230.20">
    <property type="entry name" value="lpxc deacetylase, domain 1"/>
    <property type="match status" value="1"/>
</dbReference>
<gene>
    <name evidence="12" type="primary">lpxC</name>
    <name evidence="13" type="ORF">AKL17_1206</name>
</gene>
<keyword evidence="10 12" id="KW-0443">Lipid metabolism</keyword>
<dbReference type="GO" id="GO:0009245">
    <property type="term" value="P:lipid A biosynthetic process"/>
    <property type="evidence" value="ECO:0007669"/>
    <property type="project" value="UniProtKB-UniRule"/>
</dbReference>
<comment type="similarity">
    <text evidence="12">Belongs to the LpxC family.</text>
</comment>
<evidence type="ECO:0000256" key="12">
    <source>
        <dbReference type="HAMAP-Rule" id="MF_00388"/>
    </source>
</evidence>
<dbReference type="AlphaFoldDB" id="A0A159Z0M1"/>
<dbReference type="PATRIC" id="fig|1335048.3.peg.1248"/>
<comment type="cofactor">
    <cofactor evidence="1 12">
        <name>Zn(2+)</name>
        <dbReference type="ChEBI" id="CHEBI:29105"/>
    </cofactor>
</comment>
<keyword evidence="7 12" id="KW-0479">Metal-binding</keyword>
<name>A0A159Z0M1_9RHOB</name>
<dbReference type="STRING" id="1335048.AKL17_1206"/>
<dbReference type="InterPro" id="IPR015870">
    <property type="entry name" value="UDP-acyl_N-AcGlcN_deAcase_N"/>
</dbReference>
<dbReference type="GO" id="GO:0046872">
    <property type="term" value="F:metal ion binding"/>
    <property type="evidence" value="ECO:0007669"/>
    <property type="project" value="UniProtKB-KW"/>
</dbReference>
<dbReference type="InterPro" id="IPR020568">
    <property type="entry name" value="Ribosomal_Su5_D2-typ_SF"/>
</dbReference>
<evidence type="ECO:0000256" key="6">
    <source>
        <dbReference type="ARBA" id="ARBA00022556"/>
    </source>
</evidence>
<dbReference type="HAMAP" id="MF_00388">
    <property type="entry name" value="LpxC"/>
    <property type="match status" value="1"/>
</dbReference>
<evidence type="ECO:0000256" key="7">
    <source>
        <dbReference type="ARBA" id="ARBA00022723"/>
    </source>
</evidence>
<dbReference type="Pfam" id="PF03331">
    <property type="entry name" value="LpxC"/>
    <property type="match status" value="1"/>
</dbReference>
<evidence type="ECO:0000256" key="10">
    <source>
        <dbReference type="ARBA" id="ARBA00023098"/>
    </source>
</evidence>
<feature type="binding site" evidence="12">
    <location>
        <position position="240"/>
    </location>
    <ligand>
        <name>Zn(2+)</name>
        <dbReference type="ChEBI" id="CHEBI:29105"/>
    </ligand>
</feature>
<protein>
    <recommendedName>
        <fullName evidence="4 12">UDP-3-O-acyl-N-acetylglucosamine deacetylase</fullName>
        <shortName evidence="12">UDP-3-O-acyl-GlcNAc deacetylase</shortName>
        <ecNumber evidence="4 12">3.5.1.108</ecNumber>
    </recommendedName>
    <alternativeName>
        <fullName evidence="12">UDP-3-O-[R-3-hydroxymyristoyl]-N-acetylglucosamine deacetylase</fullName>
    </alternativeName>
</protein>
<dbReference type="EMBL" id="CP012661">
    <property type="protein sequence ID" value="AMY68462.1"/>
    <property type="molecule type" value="Genomic_DNA"/>
</dbReference>
<keyword evidence="14" id="KW-1185">Reference proteome</keyword>
<dbReference type="GO" id="GO:0103117">
    <property type="term" value="F:UDP-3-O-acyl-N-acetylglucosamine deacetylase activity"/>
    <property type="evidence" value="ECO:0007669"/>
    <property type="project" value="UniProtKB-UniRule"/>
</dbReference>
<evidence type="ECO:0000313" key="14">
    <source>
        <dbReference type="Proteomes" id="UP000076128"/>
    </source>
</evidence>
<evidence type="ECO:0000313" key="13">
    <source>
        <dbReference type="EMBL" id="AMY68462.1"/>
    </source>
</evidence>
<feature type="binding site" evidence="12">
    <location>
        <position position="78"/>
    </location>
    <ligand>
        <name>Zn(2+)</name>
        <dbReference type="ChEBI" id="CHEBI:29105"/>
    </ligand>
</feature>
<feature type="active site" description="Proton donor" evidence="12">
    <location>
        <position position="263"/>
    </location>
</feature>
<dbReference type="EC" id="3.5.1.108" evidence="4 12"/>
<evidence type="ECO:0000256" key="2">
    <source>
        <dbReference type="ARBA" id="ARBA00002923"/>
    </source>
</evidence>
<proteinExistence type="inferred from homology"/>
<sequence length="307" mass="32972">MQTTIRSAVTFRGVGLHSGAPVCMTIHPASANYGIWFRRTDVNRLDPLVPARWDAVVASRLCTLIANRTGTTVSTIEHIMAALAGTGIHNALIEIDGPEVPILDGSAAPFVSAIMARGLREMDVPVRALRILAPVEVRDGDAVARLEPAGDALEMQFDIDFTDRAIGRQTKQLTLANGAFVRELSDSRTFCRRADVETMQANGLALGGTFDNAVVVDGDRVLSPGGLRHADEPVRHKMLDALGDLALAGGPILGRYVGHRAGHALTNRLLRELFRRPEALCVVELGREAESFLPGAGLSMDDLPIFA</sequence>
<dbReference type="UniPathway" id="UPA00359">
    <property type="reaction ID" value="UER00478"/>
</dbReference>
<dbReference type="NCBIfam" id="TIGR00325">
    <property type="entry name" value="lpxC"/>
    <property type="match status" value="1"/>
</dbReference>
<dbReference type="PANTHER" id="PTHR33694:SF1">
    <property type="entry name" value="UDP-3-O-ACYL-N-ACETYLGLUCOSAMINE DEACETYLASE 1, MITOCHONDRIAL-RELATED"/>
    <property type="match status" value="1"/>
</dbReference>
<keyword evidence="9 12" id="KW-0862">Zinc</keyword>
<dbReference type="Proteomes" id="UP000076128">
    <property type="component" value="Chromosome"/>
</dbReference>
<keyword evidence="5 12" id="KW-0444">Lipid biosynthesis</keyword>
<dbReference type="InterPro" id="IPR004463">
    <property type="entry name" value="UDP-acyl_GlcNac_deAcase"/>
</dbReference>
<dbReference type="RefSeq" id="WP_066811555.1">
    <property type="nucleotide sequence ID" value="NZ_CP012661.1"/>
</dbReference>
<evidence type="ECO:0000256" key="5">
    <source>
        <dbReference type="ARBA" id="ARBA00022516"/>
    </source>
</evidence>
<evidence type="ECO:0000256" key="8">
    <source>
        <dbReference type="ARBA" id="ARBA00022801"/>
    </source>
</evidence>
<dbReference type="PANTHER" id="PTHR33694">
    <property type="entry name" value="UDP-3-O-ACYL-N-ACETYLGLUCOSAMINE DEACETYLASE 1, MITOCHONDRIAL-RELATED"/>
    <property type="match status" value="1"/>
</dbReference>